<dbReference type="PANTHER" id="PTHR37017:SF11">
    <property type="entry name" value="ESTERASE_LIPASE_THIOESTERASE DOMAIN-CONTAINING PROTEIN"/>
    <property type="match status" value="1"/>
</dbReference>
<protein>
    <recommendedName>
        <fullName evidence="3">AB hydrolase-1 domain-containing protein</fullName>
    </recommendedName>
</protein>
<gene>
    <name evidence="1" type="ORF">ETB97_003564</name>
</gene>
<keyword evidence="2" id="KW-1185">Reference proteome</keyword>
<dbReference type="InterPro" id="IPR052897">
    <property type="entry name" value="Sec-Metab_Biosynth_Hydrolase"/>
</dbReference>
<reference evidence="1 2" key="1">
    <citation type="submission" date="2019-04" db="EMBL/GenBank/DDBJ databases">
        <title>Aspergillus burnettii sp. nov., novel species from soil in southeast Queensland.</title>
        <authorList>
            <person name="Gilchrist C.L.M."/>
            <person name="Pitt J.I."/>
            <person name="Lange L."/>
            <person name="Lacey H.J."/>
            <person name="Vuong D."/>
            <person name="Midgley D.J."/>
            <person name="Greenfield P."/>
            <person name="Bradbury M."/>
            <person name="Lacey E."/>
            <person name="Busk P.K."/>
            <person name="Pilgaard B."/>
            <person name="Chooi Y.H."/>
            <person name="Piggott A.M."/>
        </authorList>
    </citation>
    <scope>NUCLEOTIDE SEQUENCE [LARGE SCALE GENOMIC DNA]</scope>
    <source>
        <strain evidence="1 2">FRR 5400</strain>
    </source>
</reference>
<sequence length="131" mass="13670">MSRVIGASPPQLDFCGTQQPVGSPASSVTQLQTLITAETTEEKNVILINHSFGGAVGCAAVKGSSQKHPVEQNDASGKVIGIVQICEAMVAAAKEAGASVETQYLDSGHVPFLGKADETPDFIQRALESFR</sequence>
<dbReference type="EMBL" id="SPNV01000184">
    <property type="protein sequence ID" value="KAF5858961.1"/>
    <property type="molecule type" value="Genomic_DNA"/>
</dbReference>
<dbReference type="PANTHER" id="PTHR37017">
    <property type="entry name" value="AB HYDROLASE-1 DOMAIN-CONTAINING PROTEIN-RELATED"/>
    <property type="match status" value="1"/>
</dbReference>
<evidence type="ECO:0008006" key="3">
    <source>
        <dbReference type="Google" id="ProtNLM"/>
    </source>
</evidence>
<name>A0A8H6E4A6_PETAA</name>
<accession>A0A8H6E4A6</accession>
<evidence type="ECO:0000313" key="1">
    <source>
        <dbReference type="EMBL" id="KAF5858961.1"/>
    </source>
</evidence>
<dbReference type="Proteomes" id="UP000541154">
    <property type="component" value="Unassembled WGS sequence"/>
</dbReference>
<dbReference type="AlphaFoldDB" id="A0A8H6E4A6"/>
<organism evidence="1 2">
    <name type="scientific">Petromyces alliaceus</name>
    <name type="common">Aspergillus alliaceus</name>
    <dbReference type="NCBI Taxonomy" id="209559"/>
    <lineage>
        <taxon>Eukaryota</taxon>
        <taxon>Fungi</taxon>
        <taxon>Dikarya</taxon>
        <taxon>Ascomycota</taxon>
        <taxon>Pezizomycotina</taxon>
        <taxon>Eurotiomycetes</taxon>
        <taxon>Eurotiomycetidae</taxon>
        <taxon>Eurotiales</taxon>
        <taxon>Aspergillaceae</taxon>
        <taxon>Aspergillus</taxon>
        <taxon>Aspergillus subgen. Circumdati</taxon>
    </lineage>
</organism>
<proteinExistence type="predicted"/>
<comment type="caution">
    <text evidence="1">The sequence shown here is derived from an EMBL/GenBank/DDBJ whole genome shotgun (WGS) entry which is preliminary data.</text>
</comment>
<evidence type="ECO:0000313" key="2">
    <source>
        <dbReference type="Proteomes" id="UP000541154"/>
    </source>
</evidence>